<accession>A0A7K0CVH0</accession>
<organism evidence="2 3">
    <name type="scientific">Nocardia macrotermitis</name>
    <dbReference type="NCBI Taxonomy" id="2585198"/>
    <lineage>
        <taxon>Bacteria</taxon>
        <taxon>Bacillati</taxon>
        <taxon>Actinomycetota</taxon>
        <taxon>Actinomycetes</taxon>
        <taxon>Mycobacteriales</taxon>
        <taxon>Nocardiaceae</taxon>
        <taxon>Nocardia</taxon>
    </lineage>
</organism>
<sequence>MTGSDPEKGAGIVPGRGVLKEPAHVRRTHRKNDPTAAVTLCHHEDDVTTASAVPGRGAIFGEHGEEVPMSSINTVVSQHFCAYPARLSNTRPRDAHKGIALGHLPGAA</sequence>
<dbReference type="AlphaFoldDB" id="A0A7K0CVH0"/>
<name>A0A7K0CVH0_9NOCA</name>
<evidence type="ECO:0000313" key="2">
    <source>
        <dbReference type="EMBL" id="MQY17383.1"/>
    </source>
</evidence>
<feature type="region of interest" description="Disordered" evidence="1">
    <location>
        <begin position="1"/>
        <end position="34"/>
    </location>
</feature>
<comment type="caution">
    <text evidence="2">The sequence shown here is derived from an EMBL/GenBank/DDBJ whole genome shotgun (WGS) entry which is preliminary data.</text>
</comment>
<dbReference type="Proteomes" id="UP000438448">
    <property type="component" value="Unassembled WGS sequence"/>
</dbReference>
<reference evidence="2 3" key="1">
    <citation type="submission" date="2019-10" db="EMBL/GenBank/DDBJ databases">
        <title>Nocardia macrotermitis sp. nov. and Nocardia aurantia sp. nov., isolated from the gut of fungus growing-termite Macrotermes natalensis.</title>
        <authorList>
            <person name="Benndorf R."/>
            <person name="Schwitalla J."/>
            <person name="Martin K."/>
            <person name="De Beer W."/>
            <person name="Kaster A.-K."/>
            <person name="Vollmers J."/>
            <person name="Poulsen M."/>
            <person name="Beemelmanns C."/>
        </authorList>
    </citation>
    <scope>NUCLEOTIDE SEQUENCE [LARGE SCALE GENOMIC DNA]</scope>
    <source>
        <strain evidence="2 3">RB20</strain>
    </source>
</reference>
<protein>
    <submittedName>
        <fullName evidence="2">Uncharacterized protein</fullName>
    </submittedName>
</protein>
<gene>
    <name evidence="2" type="ORF">NRB20_04460</name>
</gene>
<evidence type="ECO:0000256" key="1">
    <source>
        <dbReference type="SAM" id="MobiDB-lite"/>
    </source>
</evidence>
<proteinExistence type="predicted"/>
<keyword evidence="3" id="KW-1185">Reference proteome</keyword>
<evidence type="ECO:0000313" key="3">
    <source>
        <dbReference type="Proteomes" id="UP000438448"/>
    </source>
</evidence>
<dbReference type="EMBL" id="WEGK01000001">
    <property type="protein sequence ID" value="MQY17383.1"/>
    <property type="molecule type" value="Genomic_DNA"/>
</dbReference>